<sequence>MKIDLHCHSKYSQDNHLDPEDLILVARRLGLDGVCFTEHHSYRCSWPVSGMNIPDGFLVLRGIEVSTDSGHVLVYGVLDDSWNQWGRNNYLKVGKVLDSVHALGGICVPAHPFRGRESVGDRVFSLEGFDAIETHNGVNGGAQNKPAIEAALKLGLPSIGGSDCHHIDQVGRAYTVFDNPIRDILDLVAEIKAGNCRGEQGP</sequence>
<reference evidence="2" key="1">
    <citation type="submission" date="2020-07" db="EMBL/GenBank/DDBJ databases">
        <title>Huge and variable diversity of episymbiotic CPR bacteria and DPANN archaea in groundwater ecosystems.</title>
        <authorList>
            <person name="He C.Y."/>
            <person name="Keren R."/>
            <person name="Whittaker M."/>
            <person name="Farag I.F."/>
            <person name="Doudna J."/>
            <person name="Cate J.H.D."/>
            <person name="Banfield J.F."/>
        </authorList>
    </citation>
    <scope>NUCLEOTIDE SEQUENCE</scope>
    <source>
        <strain evidence="2">NC_groundwater_1664_Pr3_B-0.1um_52_9</strain>
    </source>
</reference>
<comment type="caution">
    <text evidence="2">The sequence shown here is derived from an EMBL/GenBank/DDBJ whole genome shotgun (WGS) entry which is preliminary data.</text>
</comment>
<dbReference type="PANTHER" id="PTHR42924:SF3">
    <property type="entry name" value="POLYMERASE_HISTIDINOL PHOSPHATASE N-TERMINAL DOMAIN-CONTAINING PROTEIN"/>
    <property type="match status" value="1"/>
</dbReference>
<dbReference type="NCBIfam" id="NF038032">
    <property type="entry name" value="CehA_McbA_metalo"/>
    <property type="match status" value="1"/>
</dbReference>
<dbReference type="InterPro" id="IPR004013">
    <property type="entry name" value="PHP_dom"/>
</dbReference>
<dbReference type="InterPro" id="IPR016195">
    <property type="entry name" value="Pol/histidinol_Pase-like"/>
</dbReference>
<proteinExistence type="predicted"/>
<feature type="domain" description="Polymerase/histidinol phosphatase N-terminal" evidence="1">
    <location>
        <begin position="3"/>
        <end position="69"/>
    </location>
</feature>
<dbReference type="Pfam" id="PF13263">
    <property type="entry name" value="PHP_C"/>
    <property type="match status" value="1"/>
</dbReference>
<dbReference type="CDD" id="cd07432">
    <property type="entry name" value="PHP_HisPPase"/>
    <property type="match status" value="1"/>
</dbReference>
<organism evidence="2 3">
    <name type="scientific">Desulfomonile tiedjei</name>
    <dbReference type="NCBI Taxonomy" id="2358"/>
    <lineage>
        <taxon>Bacteria</taxon>
        <taxon>Pseudomonadati</taxon>
        <taxon>Thermodesulfobacteriota</taxon>
        <taxon>Desulfomonilia</taxon>
        <taxon>Desulfomonilales</taxon>
        <taxon>Desulfomonilaceae</taxon>
        <taxon>Desulfomonile</taxon>
    </lineage>
</organism>
<name>A0A9D6V498_9BACT</name>
<dbReference type="InterPro" id="IPR003141">
    <property type="entry name" value="Pol/His_phosphatase_N"/>
</dbReference>
<dbReference type="GO" id="GO:0035312">
    <property type="term" value="F:5'-3' DNA exonuclease activity"/>
    <property type="evidence" value="ECO:0007669"/>
    <property type="project" value="TreeGrafter"/>
</dbReference>
<dbReference type="SUPFAM" id="SSF89550">
    <property type="entry name" value="PHP domain-like"/>
    <property type="match status" value="1"/>
</dbReference>
<gene>
    <name evidence="2" type="ORF">HY912_19095</name>
</gene>
<dbReference type="InterPro" id="IPR052018">
    <property type="entry name" value="PHP_domain"/>
</dbReference>
<evidence type="ECO:0000259" key="1">
    <source>
        <dbReference type="SMART" id="SM00481"/>
    </source>
</evidence>
<evidence type="ECO:0000313" key="3">
    <source>
        <dbReference type="Proteomes" id="UP000807825"/>
    </source>
</evidence>
<protein>
    <submittedName>
        <fullName evidence="2">PHP domain-containing protein</fullName>
    </submittedName>
</protein>
<evidence type="ECO:0000313" key="2">
    <source>
        <dbReference type="EMBL" id="MBI5251603.1"/>
    </source>
</evidence>
<accession>A0A9D6V498</accession>
<dbReference type="Pfam" id="PF02811">
    <property type="entry name" value="PHP"/>
    <property type="match status" value="1"/>
</dbReference>
<dbReference type="Gene3D" id="3.20.20.140">
    <property type="entry name" value="Metal-dependent hydrolases"/>
    <property type="match status" value="1"/>
</dbReference>
<dbReference type="GO" id="GO:0004534">
    <property type="term" value="F:5'-3' RNA exonuclease activity"/>
    <property type="evidence" value="ECO:0007669"/>
    <property type="project" value="TreeGrafter"/>
</dbReference>
<dbReference type="SMART" id="SM00481">
    <property type="entry name" value="POLIIIAc"/>
    <property type="match status" value="1"/>
</dbReference>
<dbReference type="EMBL" id="JACRDE010000499">
    <property type="protein sequence ID" value="MBI5251603.1"/>
    <property type="molecule type" value="Genomic_DNA"/>
</dbReference>
<dbReference type="PANTHER" id="PTHR42924">
    <property type="entry name" value="EXONUCLEASE"/>
    <property type="match status" value="1"/>
</dbReference>
<dbReference type="Proteomes" id="UP000807825">
    <property type="component" value="Unassembled WGS sequence"/>
</dbReference>
<dbReference type="AlphaFoldDB" id="A0A9D6V498"/>